<dbReference type="EMBL" id="CP001729">
    <property type="protein sequence ID" value="ACV60115.1"/>
    <property type="molecule type" value="Genomic_DNA"/>
</dbReference>
<reference evidence="4" key="1">
    <citation type="submission" date="2009-09" db="EMBL/GenBank/DDBJ databases">
        <title>The complete plasmid2 of Alicyclobacillus acidocaldarius subsp. acidocaldarius DSM 446.</title>
        <authorList>
            <consortium name="US DOE Joint Genome Institute (JGI-PGF)"/>
            <person name="Lucas S."/>
            <person name="Copeland A."/>
            <person name="Lapidus A."/>
            <person name="Glavina del Rio T."/>
            <person name="Dalin E."/>
            <person name="Tice H."/>
            <person name="Bruce D."/>
            <person name="Goodwin L."/>
            <person name="Pitluck S."/>
            <person name="Kyrpides N."/>
            <person name="Mavromatis K."/>
            <person name="Ivanova N."/>
            <person name="Ovchinnikova G."/>
            <person name="Chertkov O."/>
            <person name="Sims D."/>
            <person name="Brettin T."/>
            <person name="Detter J.C."/>
            <person name="Han C."/>
            <person name="Larimer F."/>
            <person name="Land M."/>
            <person name="Hauser L."/>
            <person name="Markowitz V."/>
            <person name="Cheng J.-F."/>
            <person name="Hugenholtz P."/>
            <person name="Woyke T."/>
            <person name="Wu D."/>
            <person name="Pukall R."/>
            <person name="Klenk H.-P."/>
            <person name="Eisen J.A."/>
        </authorList>
    </citation>
    <scope>NUCLEOTIDE SEQUENCE [LARGE SCALE GENOMIC DNA]</scope>
    <source>
        <strain evidence="4">ATCC 27009 / DSM 446 / BCRC 14685 / JCM 5260 / KCTC 1825 / NBRC 15652 / NCIMB 11725 / NRRL B-14509 / 104-IA</strain>
        <plasmid evidence="4">pAACI02</plasmid>
    </source>
</reference>
<keyword evidence="4" id="KW-1185">Reference proteome</keyword>
<accession>C8WYM1</accession>
<evidence type="ECO:0000313" key="4">
    <source>
        <dbReference type="Proteomes" id="UP000001917"/>
    </source>
</evidence>
<dbReference type="HOGENOM" id="CLU_1021717_0_0_9"/>
<geneLocation type="plasmid" evidence="3 4">
    <name>pAACI02</name>
</geneLocation>
<proteinExistence type="predicted"/>
<sequence length="272" mass="27481">MRKSGKSARVKVRPGAAWIAGLAALGLVTAFVTDRVASHKVPMATAYVAAHDLTVGEVIGPKDVTRTVVPVSTLPPGALTASPIGKTVTAPVYQGQVLVGGDLGHMGGVDGVMRLYGMQTRAYPLTLSTQSVPLTDISVGQAVDVIAQMPSPYGAGNITKLVAQNAPVIAVATAQDVILVGVTDSEALQMANATKLYVALSPETPWVPAETASTSIPGATSNTTQSTATISTNNTGNGTVNPASAGGMTNSTSVVPSGSQKTAAKPKGVKRP</sequence>
<feature type="region of interest" description="Disordered" evidence="1">
    <location>
        <begin position="209"/>
        <end position="272"/>
    </location>
</feature>
<dbReference type="AlphaFoldDB" id="C8WYM1"/>
<keyword evidence="3" id="KW-0614">Plasmid</keyword>
<feature type="domain" description="SAF" evidence="2">
    <location>
        <begin position="44"/>
        <end position="104"/>
    </location>
</feature>
<name>C8WYM1_ALIAD</name>
<protein>
    <submittedName>
        <fullName evidence="3">SAF domain protein</fullName>
    </submittedName>
</protein>
<reference evidence="3 4" key="2">
    <citation type="journal article" date="2010" name="Stand. Genomic Sci.">
        <title>Complete genome sequence of Alicyclobacillus acidocaldarius type strain (104-IA).</title>
        <authorList>
            <person name="Mavromatis K."/>
            <person name="Sikorski J."/>
            <person name="Lapidus A."/>
            <person name="Glavina Del Rio T."/>
            <person name="Copeland A."/>
            <person name="Tice H."/>
            <person name="Cheng J.F."/>
            <person name="Lucas S."/>
            <person name="Chen F."/>
            <person name="Nolan M."/>
            <person name="Bruce D."/>
            <person name="Goodwin L."/>
            <person name="Pitluck S."/>
            <person name="Ivanova N."/>
            <person name="Ovchinnikova G."/>
            <person name="Pati A."/>
            <person name="Chen A."/>
            <person name="Palaniappan K."/>
            <person name="Land M."/>
            <person name="Hauser L."/>
            <person name="Chang Y.J."/>
            <person name="Jeffries C.D."/>
            <person name="Chain P."/>
            <person name="Meincke L."/>
            <person name="Sims D."/>
            <person name="Chertkov O."/>
            <person name="Han C."/>
            <person name="Brettin T."/>
            <person name="Detter J.C."/>
            <person name="Wahrenburg C."/>
            <person name="Rohde M."/>
            <person name="Pukall R."/>
            <person name="Goker M."/>
            <person name="Bristow J."/>
            <person name="Eisen J.A."/>
            <person name="Markowitz V."/>
            <person name="Hugenholtz P."/>
            <person name="Klenk H.P."/>
            <person name="Kyrpides N.C."/>
        </authorList>
    </citation>
    <scope>NUCLEOTIDE SEQUENCE [LARGE SCALE GENOMIC DNA]</scope>
    <source>
        <strain evidence="4">ATCC 27009 / DSM 446 / BCRC 14685 / JCM 5260 / KCTC 1825 / NBRC 15652 / NCIMB 11725 / NRRL B-14509 / 104-IA</strain>
        <plasmid evidence="3 4">pAACI02</plasmid>
    </source>
</reference>
<feature type="compositionally biased region" description="Polar residues" evidence="1">
    <location>
        <begin position="211"/>
        <end position="262"/>
    </location>
</feature>
<gene>
    <name evidence="3" type="ordered locus">Aaci_3119</name>
</gene>
<dbReference type="Proteomes" id="UP000001917">
    <property type="component" value="Plasmid pAACI02"/>
</dbReference>
<dbReference type="KEGG" id="aac:Aaci_3119"/>
<evidence type="ECO:0000313" key="3">
    <source>
        <dbReference type="EMBL" id="ACV60115.1"/>
    </source>
</evidence>
<dbReference type="CDD" id="cd11614">
    <property type="entry name" value="SAF_CpaB_FlgA_like"/>
    <property type="match status" value="1"/>
</dbReference>
<evidence type="ECO:0000259" key="2">
    <source>
        <dbReference type="SMART" id="SM00858"/>
    </source>
</evidence>
<dbReference type="SMART" id="SM00858">
    <property type="entry name" value="SAF"/>
    <property type="match status" value="1"/>
</dbReference>
<evidence type="ECO:0000256" key="1">
    <source>
        <dbReference type="SAM" id="MobiDB-lite"/>
    </source>
</evidence>
<dbReference type="InterPro" id="IPR013974">
    <property type="entry name" value="SAF"/>
</dbReference>
<dbReference type="Pfam" id="PF08666">
    <property type="entry name" value="SAF"/>
    <property type="match status" value="1"/>
</dbReference>
<organism evidence="3 4">
    <name type="scientific">Alicyclobacillus acidocaldarius subsp. acidocaldarius (strain ATCC 27009 / DSM 446 / BCRC 14685 / JCM 5260 / KCTC 1825 / NBRC 15652 / NCIMB 11725 / NRRL B-14509 / 104-IA)</name>
    <name type="common">Bacillus acidocaldarius</name>
    <dbReference type="NCBI Taxonomy" id="521098"/>
    <lineage>
        <taxon>Bacteria</taxon>
        <taxon>Bacillati</taxon>
        <taxon>Bacillota</taxon>
        <taxon>Bacilli</taxon>
        <taxon>Bacillales</taxon>
        <taxon>Alicyclobacillaceae</taxon>
        <taxon>Alicyclobacillus</taxon>
    </lineage>
</organism>
<dbReference type="RefSeq" id="WP_012812224.1">
    <property type="nucleotide sequence ID" value="NC_013207.1"/>
</dbReference>